<evidence type="ECO:0000313" key="1">
    <source>
        <dbReference type="EMBL" id="WAN69646.1"/>
    </source>
</evidence>
<name>A0A9Q9UWA6_MOOP1</name>
<sequence length="47" mass="5227">MAKNLTTLAKRPRVRVQLSTVQPTLHRTPKANNRLTLAFGHGCAFNP</sequence>
<protein>
    <submittedName>
        <fullName evidence="1">Uncharacterized protein</fullName>
    </submittedName>
</protein>
<organism evidence="1">
    <name type="scientific">Moorena producens (strain JHB)</name>
    <dbReference type="NCBI Taxonomy" id="1454205"/>
    <lineage>
        <taxon>Bacteria</taxon>
        <taxon>Bacillati</taxon>
        <taxon>Cyanobacteriota</taxon>
        <taxon>Cyanophyceae</taxon>
        <taxon>Coleofasciculales</taxon>
        <taxon>Coleofasciculaceae</taxon>
        <taxon>Moorena</taxon>
    </lineage>
</organism>
<proteinExistence type="predicted"/>
<dbReference type="EMBL" id="CP017708">
    <property type="protein sequence ID" value="WAN69646.1"/>
    <property type="molecule type" value="Genomic_DNA"/>
</dbReference>
<gene>
    <name evidence="1" type="ORF">BJP36_36770</name>
</gene>
<dbReference type="AlphaFoldDB" id="A0A9Q9UWA6"/>
<accession>A0A9Q9UWA6</accession>
<reference evidence="1" key="2">
    <citation type="submission" date="2022-10" db="EMBL/GenBank/DDBJ databases">
        <authorList>
            <person name="Ngo T.-E."/>
        </authorList>
    </citation>
    <scope>NUCLEOTIDE SEQUENCE</scope>
    <source>
        <strain evidence="1">JHB</strain>
    </source>
</reference>
<dbReference type="Proteomes" id="UP000176944">
    <property type="component" value="Chromosome"/>
</dbReference>
<reference evidence="1" key="1">
    <citation type="journal article" date="2017" name="Proc. Natl. Acad. Sci. U.S.A.">
        <title>Comparative genomics uncovers the prolific and distinctive metabolic potential of the cyanobacterial genus Moorea.</title>
        <authorList>
            <person name="Leao T."/>
            <person name="Castelao G."/>
            <person name="Korobeynikov A."/>
            <person name="Monroe E.A."/>
            <person name="Podell S."/>
            <person name="Glukhov E."/>
            <person name="Allen E.E."/>
            <person name="Gerwick W.H."/>
            <person name="Gerwick L."/>
        </authorList>
    </citation>
    <scope>NUCLEOTIDE SEQUENCE</scope>
    <source>
        <strain evidence="1">JHB</strain>
    </source>
</reference>